<sequence length="359" mass="39476">MSQRREQIDDQESGRYGGLDRSSLDRLSAGRSRDGGVHLFGLTPDDETLLAQLHRSRPASVLDAVELSHRPAAEVRRSLDRLEARGLVVVREDGLRYPHPAVGTADMVSARIGALRADTAGALERIERLVADLPSLLRQWSVGEAEADHVQTVTLHGPLAQQNLWFEVADHHGGSLESVIPDLTGWVAASDARVDLFAEAMAAKDRLRGLVPAWVTHTEHELARLRRFERAGVEFRTLEAPPGWFWVDGDQVALPLVWGDPHPVSVMAVRNAALADLARLYFDELWRRSGPLVPVTTDAWTPLLRLMRQGITLETASRMVGVNPRTGRRRIATAMEHYGVSTLFALGVAWATDGGDSTG</sequence>
<feature type="region of interest" description="Disordered" evidence="1">
    <location>
        <begin position="1"/>
        <end position="29"/>
    </location>
</feature>
<protein>
    <submittedName>
        <fullName evidence="2">MarR family transcriptional regulator</fullName>
    </submittedName>
</protein>
<dbReference type="InterPro" id="IPR036388">
    <property type="entry name" value="WH-like_DNA-bd_sf"/>
</dbReference>
<evidence type="ECO:0000256" key="1">
    <source>
        <dbReference type="SAM" id="MobiDB-lite"/>
    </source>
</evidence>
<dbReference type="RefSeq" id="WP_137447584.1">
    <property type="nucleotide sequence ID" value="NZ_SZZH01000001.1"/>
</dbReference>
<accession>A0A4U6QJ37</accession>
<proteinExistence type="predicted"/>
<reference evidence="2 3" key="1">
    <citation type="submission" date="2019-05" db="EMBL/GenBank/DDBJ databases">
        <title>Nakamurella sp. N5BH11, whole genome shotgun sequence.</title>
        <authorList>
            <person name="Tuo L."/>
        </authorList>
    </citation>
    <scope>NUCLEOTIDE SEQUENCE [LARGE SCALE GENOMIC DNA]</scope>
    <source>
        <strain evidence="2 3">N5BH11</strain>
    </source>
</reference>
<dbReference type="InterPro" id="IPR036390">
    <property type="entry name" value="WH_DNA-bd_sf"/>
</dbReference>
<dbReference type="SUPFAM" id="SSF46785">
    <property type="entry name" value="Winged helix' DNA-binding domain"/>
    <property type="match status" value="1"/>
</dbReference>
<dbReference type="AlphaFoldDB" id="A0A4U6QJ37"/>
<dbReference type="Proteomes" id="UP000306985">
    <property type="component" value="Unassembled WGS sequence"/>
</dbReference>
<dbReference type="Gene3D" id="1.10.10.10">
    <property type="entry name" value="Winged helix-like DNA-binding domain superfamily/Winged helix DNA-binding domain"/>
    <property type="match status" value="1"/>
</dbReference>
<evidence type="ECO:0000313" key="2">
    <source>
        <dbReference type="EMBL" id="TKV60281.1"/>
    </source>
</evidence>
<keyword evidence="3" id="KW-1185">Reference proteome</keyword>
<gene>
    <name evidence="2" type="ORF">FDO65_00670</name>
</gene>
<name>A0A4U6QJ37_9ACTN</name>
<evidence type="ECO:0000313" key="3">
    <source>
        <dbReference type="Proteomes" id="UP000306985"/>
    </source>
</evidence>
<dbReference type="EMBL" id="SZZH01000001">
    <property type="protein sequence ID" value="TKV60281.1"/>
    <property type="molecule type" value="Genomic_DNA"/>
</dbReference>
<dbReference type="OrthoDB" id="5932488at2"/>
<organism evidence="2 3">
    <name type="scientific">Nakamurella flava</name>
    <dbReference type="NCBI Taxonomy" id="2576308"/>
    <lineage>
        <taxon>Bacteria</taxon>
        <taxon>Bacillati</taxon>
        <taxon>Actinomycetota</taxon>
        <taxon>Actinomycetes</taxon>
        <taxon>Nakamurellales</taxon>
        <taxon>Nakamurellaceae</taxon>
        <taxon>Nakamurella</taxon>
    </lineage>
</organism>
<comment type="caution">
    <text evidence="2">The sequence shown here is derived from an EMBL/GenBank/DDBJ whole genome shotgun (WGS) entry which is preliminary data.</text>
</comment>